<dbReference type="GO" id="GO:0005737">
    <property type="term" value="C:cytoplasm"/>
    <property type="evidence" value="ECO:0007669"/>
    <property type="project" value="UniProtKB-SubCell"/>
</dbReference>
<dbReference type="PANTHER" id="PTHR11265">
    <property type="entry name" value="S-ADENOSYL-METHYLTRANSFERASE MRAW"/>
    <property type="match status" value="1"/>
</dbReference>
<dbReference type="NCBIfam" id="TIGR00006">
    <property type="entry name" value="16S rRNA (cytosine(1402)-N(4))-methyltransferase RsmH"/>
    <property type="match status" value="1"/>
</dbReference>
<name>A0A7W0C8I0_9BACT</name>
<dbReference type="Gene3D" id="3.40.50.150">
    <property type="entry name" value="Vaccinia Virus protein VP39"/>
    <property type="match status" value="1"/>
</dbReference>
<reference evidence="8 9" key="1">
    <citation type="submission" date="2020-07" db="EMBL/GenBank/DDBJ databases">
        <title>Genomic Encyclopedia of Type Strains, Phase IV (KMG-IV): sequencing the most valuable type-strain genomes for metagenomic binning, comparative biology and taxonomic classification.</title>
        <authorList>
            <person name="Goeker M."/>
        </authorList>
    </citation>
    <scope>NUCLEOTIDE SEQUENCE [LARGE SCALE GENOMIC DNA]</scope>
    <source>
        <strain evidence="8 9">DSM 17721</strain>
    </source>
</reference>
<dbReference type="Gene3D" id="1.10.150.170">
    <property type="entry name" value="Putative methyltransferase TM0872, insert domain"/>
    <property type="match status" value="1"/>
</dbReference>
<dbReference type="InterPro" id="IPR023397">
    <property type="entry name" value="SAM-dep_MeTrfase_MraW_recog"/>
</dbReference>
<comment type="subcellular location">
    <subcellularLocation>
        <location evidence="6">Cytoplasm</location>
    </subcellularLocation>
</comment>
<dbReference type="Proteomes" id="UP000525298">
    <property type="component" value="Unassembled WGS sequence"/>
</dbReference>
<keyword evidence="5 6" id="KW-0949">S-adenosyl-L-methionine</keyword>
<dbReference type="EMBL" id="JACDUS010000003">
    <property type="protein sequence ID" value="MBA2881128.1"/>
    <property type="molecule type" value="Genomic_DNA"/>
</dbReference>
<comment type="catalytic activity">
    <reaction evidence="6">
        <text>cytidine(1402) in 16S rRNA + S-adenosyl-L-methionine = N(4)-methylcytidine(1402) in 16S rRNA + S-adenosyl-L-homocysteine + H(+)</text>
        <dbReference type="Rhea" id="RHEA:42928"/>
        <dbReference type="Rhea" id="RHEA-COMP:10286"/>
        <dbReference type="Rhea" id="RHEA-COMP:10287"/>
        <dbReference type="ChEBI" id="CHEBI:15378"/>
        <dbReference type="ChEBI" id="CHEBI:57856"/>
        <dbReference type="ChEBI" id="CHEBI:59789"/>
        <dbReference type="ChEBI" id="CHEBI:74506"/>
        <dbReference type="ChEBI" id="CHEBI:82748"/>
        <dbReference type="EC" id="2.1.1.199"/>
    </reaction>
</comment>
<gene>
    <name evidence="6" type="primary">rsmH</name>
    <name evidence="8" type="ORF">HNR65_001454</name>
</gene>
<dbReference type="InterPro" id="IPR002903">
    <property type="entry name" value="RsmH"/>
</dbReference>
<dbReference type="EC" id="2.1.1.199" evidence="6"/>
<evidence type="ECO:0000313" key="8">
    <source>
        <dbReference type="EMBL" id="MBA2881128.1"/>
    </source>
</evidence>
<feature type="binding site" evidence="6">
    <location>
        <position position="108"/>
    </location>
    <ligand>
        <name>S-adenosyl-L-methionine</name>
        <dbReference type="ChEBI" id="CHEBI:59789"/>
    </ligand>
</feature>
<comment type="function">
    <text evidence="6">Specifically methylates the N4 position of cytidine in position 1402 (C1402) of 16S rRNA.</text>
</comment>
<evidence type="ECO:0000256" key="3">
    <source>
        <dbReference type="ARBA" id="ARBA00022603"/>
    </source>
</evidence>
<dbReference type="PIRSF" id="PIRSF004486">
    <property type="entry name" value="MraW"/>
    <property type="match status" value="1"/>
</dbReference>
<evidence type="ECO:0000256" key="5">
    <source>
        <dbReference type="ARBA" id="ARBA00022691"/>
    </source>
</evidence>
<evidence type="ECO:0000256" key="4">
    <source>
        <dbReference type="ARBA" id="ARBA00022679"/>
    </source>
</evidence>
<dbReference type="HAMAP" id="MF_01007">
    <property type="entry name" value="16SrRNA_methyltr_H"/>
    <property type="match status" value="1"/>
</dbReference>
<keyword evidence="6" id="KW-0963">Cytoplasm</keyword>
<dbReference type="GO" id="GO:0070475">
    <property type="term" value="P:rRNA base methylation"/>
    <property type="evidence" value="ECO:0007669"/>
    <property type="project" value="UniProtKB-UniRule"/>
</dbReference>
<keyword evidence="2 6" id="KW-0698">rRNA processing</keyword>
<feature type="binding site" evidence="6">
    <location>
        <position position="101"/>
    </location>
    <ligand>
        <name>S-adenosyl-L-methionine</name>
        <dbReference type="ChEBI" id="CHEBI:59789"/>
    </ligand>
</feature>
<feature type="binding site" evidence="6">
    <location>
        <position position="53"/>
    </location>
    <ligand>
        <name>S-adenosyl-L-methionine</name>
        <dbReference type="ChEBI" id="CHEBI:59789"/>
    </ligand>
</feature>
<keyword evidence="4 6" id="KW-0808">Transferase</keyword>
<keyword evidence="3 6" id="KW-0489">Methyltransferase</keyword>
<dbReference type="PANTHER" id="PTHR11265:SF0">
    <property type="entry name" value="12S RRNA N4-METHYLCYTIDINE METHYLTRANSFERASE"/>
    <property type="match status" value="1"/>
</dbReference>
<evidence type="ECO:0000256" key="6">
    <source>
        <dbReference type="HAMAP-Rule" id="MF_01007"/>
    </source>
</evidence>
<dbReference type="SUPFAM" id="SSF53335">
    <property type="entry name" value="S-adenosyl-L-methionine-dependent methyltransferases"/>
    <property type="match status" value="1"/>
</dbReference>
<comment type="caution">
    <text evidence="8">The sequence shown here is derived from an EMBL/GenBank/DDBJ whole genome shotgun (WGS) entry which is preliminary data.</text>
</comment>
<protein>
    <recommendedName>
        <fullName evidence="6">Ribosomal RNA small subunit methyltransferase H</fullName>
        <ecNumber evidence="6">2.1.1.199</ecNumber>
    </recommendedName>
    <alternativeName>
        <fullName evidence="6">16S rRNA m(4)C1402 methyltransferase</fullName>
    </alternativeName>
    <alternativeName>
        <fullName evidence="6">rRNA (cytosine-N(4)-)-methyltransferase RsmH</fullName>
    </alternativeName>
</protein>
<evidence type="ECO:0000256" key="7">
    <source>
        <dbReference type="SAM" id="MobiDB-lite"/>
    </source>
</evidence>
<dbReference type="SUPFAM" id="SSF81799">
    <property type="entry name" value="Putative methyltransferase TM0872, insert domain"/>
    <property type="match status" value="1"/>
</dbReference>
<dbReference type="Pfam" id="PF01795">
    <property type="entry name" value="Methyltransf_5"/>
    <property type="match status" value="1"/>
</dbReference>
<evidence type="ECO:0000313" key="9">
    <source>
        <dbReference type="Proteomes" id="UP000525298"/>
    </source>
</evidence>
<evidence type="ECO:0000256" key="2">
    <source>
        <dbReference type="ARBA" id="ARBA00022552"/>
    </source>
</evidence>
<dbReference type="RefSeq" id="WP_181550782.1">
    <property type="nucleotide sequence ID" value="NZ_JACDUS010000003.1"/>
</dbReference>
<proteinExistence type="inferred from homology"/>
<keyword evidence="9" id="KW-1185">Reference proteome</keyword>
<accession>A0A7W0C8I0</accession>
<sequence length="313" mass="34776">MATRHVSVMRDQALGYLNCQPGKCVVDCTVGGAGHAMAIVERILPDGLLIGIDQDAGAVDRAEQMLAPWSANVHLIHDNFVNLPHILFDLEIETVDAILVDLGLSFDQIEAPGRGFSFRRDEALDMRMNSQTGQSAAHMVNTLDAGELARIFKDLGEEKWAVRIARRIVESRKSRPVETTGQLAEIVRGAIPQKDAARRKIDPATKVFMALRIAVNRELEVLDTFLDRAVACLKPEGRICVIAFHSLEDRMVKQRFAKYSRGCTCPRDFPVCVCEEKPVLRVLTRKVGKPGETEIKENPMARSARLRAAEKLP</sequence>
<dbReference type="InterPro" id="IPR029063">
    <property type="entry name" value="SAM-dependent_MTases_sf"/>
</dbReference>
<feature type="region of interest" description="Disordered" evidence="7">
    <location>
        <begin position="293"/>
        <end position="313"/>
    </location>
</feature>
<organism evidence="8 9">
    <name type="scientific">Desulfosalsimonas propionicica</name>
    <dbReference type="NCBI Taxonomy" id="332175"/>
    <lineage>
        <taxon>Bacteria</taxon>
        <taxon>Pseudomonadati</taxon>
        <taxon>Thermodesulfobacteriota</taxon>
        <taxon>Desulfobacteria</taxon>
        <taxon>Desulfobacterales</taxon>
        <taxon>Desulfosalsimonadaceae</taxon>
        <taxon>Desulfosalsimonas</taxon>
    </lineage>
</organism>
<dbReference type="GO" id="GO:0071424">
    <property type="term" value="F:rRNA (cytosine-N4-)-methyltransferase activity"/>
    <property type="evidence" value="ECO:0007669"/>
    <property type="project" value="UniProtKB-UniRule"/>
</dbReference>
<feature type="binding site" evidence="6">
    <location>
        <position position="80"/>
    </location>
    <ligand>
        <name>S-adenosyl-L-methionine</name>
        <dbReference type="ChEBI" id="CHEBI:59789"/>
    </ligand>
</feature>
<feature type="binding site" evidence="6">
    <location>
        <begin position="33"/>
        <end position="35"/>
    </location>
    <ligand>
        <name>S-adenosyl-L-methionine</name>
        <dbReference type="ChEBI" id="CHEBI:59789"/>
    </ligand>
</feature>
<dbReference type="AlphaFoldDB" id="A0A7W0C8I0"/>
<evidence type="ECO:0000256" key="1">
    <source>
        <dbReference type="ARBA" id="ARBA00010396"/>
    </source>
</evidence>
<comment type="similarity">
    <text evidence="1 6">Belongs to the methyltransferase superfamily. RsmH family.</text>
</comment>